<evidence type="ECO:0000256" key="2">
    <source>
        <dbReference type="ARBA" id="ARBA00005346"/>
    </source>
</evidence>
<keyword evidence="11" id="KW-1185">Reference proteome</keyword>
<sequence length="496" mass="53518">MEFVCNFPFFSIMVSMFSGVISSVLKGKKARNLGVAVNGIVIVLSAATLAYVMSTGESFVYTMGHYTAPWGNEIRVGVLEALTATFFSFVMLLSVLGGMKHLSRELEDRSLGMYFLFLNLMLGAILALIYTNDIFTAYVFIEINTIAACGLIMVRKTGPVYVAATRYMIMSLMGSGLFLIGVCILYTVTGHLLMPNIQESVKMLMLRGEYHIPLLMVIILITAGLAIKSGLYPFHSWMPAAYGFSLPSSSAILSGLVSKSYIFLLIKIIYRVVGKDTILGSDIIKVLFAFSVFAIILGSVGAIREKDIRYMNAYSSVAQIGYVYMGIGLGSRAGMVAAMFHILVHAATKSLLFISAEGLSQASGHTYRIQELKGAGYRSRLAGIGFTVGAFSLVGIPLFGGFISKISFAVAATEDPRKVVLVFIVIAISTLLNAIYFVRTVIIIYTPAAASEKSRRVKLGAAGCTAITVFAAVNFILGLFSGPFIGAIKQGIAMFQ</sequence>
<evidence type="ECO:0000256" key="5">
    <source>
        <dbReference type="ARBA" id="ARBA00022989"/>
    </source>
</evidence>
<evidence type="ECO:0000256" key="6">
    <source>
        <dbReference type="ARBA" id="ARBA00023136"/>
    </source>
</evidence>
<dbReference type="PANTHER" id="PTHR42703:SF1">
    <property type="entry name" value="NA(+)_H(+) ANTIPORTER SUBUNIT D1"/>
    <property type="match status" value="1"/>
</dbReference>
<feature type="transmembrane region" description="Helical" evidence="8">
    <location>
        <begin position="419"/>
        <end position="438"/>
    </location>
</feature>
<keyword evidence="3" id="KW-1003">Cell membrane</keyword>
<dbReference type="Pfam" id="PF00361">
    <property type="entry name" value="Proton_antipo_M"/>
    <property type="match status" value="1"/>
</dbReference>
<organism evidence="10 11">
    <name type="scientific">Lactonifactor longoviformis DSM 17459</name>
    <dbReference type="NCBI Taxonomy" id="1122155"/>
    <lineage>
        <taxon>Bacteria</taxon>
        <taxon>Bacillati</taxon>
        <taxon>Bacillota</taxon>
        <taxon>Clostridia</taxon>
        <taxon>Eubacteriales</taxon>
        <taxon>Clostridiaceae</taxon>
        <taxon>Lactonifactor</taxon>
    </lineage>
</organism>
<dbReference type="PANTHER" id="PTHR42703">
    <property type="entry name" value="NADH DEHYDROGENASE"/>
    <property type="match status" value="1"/>
</dbReference>
<evidence type="ECO:0000259" key="9">
    <source>
        <dbReference type="Pfam" id="PF00361"/>
    </source>
</evidence>
<feature type="transmembrane region" description="Helical" evidence="8">
    <location>
        <begin position="32"/>
        <end position="54"/>
    </location>
</feature>
<feature type="transmembrane region" description="Helical" evidence="8">
    <location>
        <begin position="111"/>
        <end position="130"/>
    </location>
</feature>
<evidence type="ECO:0000313" key="10">
    <source>
        <dbReference type="EMBL" id="SHF38364.1"/>
    </source>
</evidence>
<comment type="similarity">
    <text evidence="2">Belongs to the CPA3 antiporters (TC 2.A.63) subunit D family.</text>
</comment>
<dbReference type="InterPro" id="IPR001750">
    <property type="entry name" value="ND/Mrp_TM"/>
</dbReference>
<comment type="subcellular location">
    <subcellularLocation>
        <location evidence="1">Cell membrane</location>
        <topology evidence="1">Multi-pass membrane protein</topology>
    </subcellularLocation>
    <subcellularLocation>
        <location evidence="7">Membrane</location>
        <topology evidence="7">Multi-pass membrane protein</topology>
    </subcellularLocation>
</comment>
<feature type="transmembrane region" description="Helical" evidence="8">
    <location>
        <begin position="251"/>
        <end position="270"/>
    </location>
</feature>
<evidence type="ECO:0000256" key="1">
    <source>
        <dbReference type="ARBA" id="ARBA00004651"/>
    </source>
</evidence>
<gene>
    <name evidence="10" type="ORF">SAMN02745158_03527</name>
</gene>
<evidence type="ECO:0000256" key="8">
    <source>
        <dbReference type="SAM" id="Phobius"/>
    </source>
</evidence>
<feature type="transmembrane region" description="Helical" evidence="8">
    <location>
        <begin position="282"/>
        <end position="303"/>
    </location>
</feature>
<dbReference type="OrthoDB" id="9807568at2"/>
<evidence type="ECO:0000256" key="7">
    <source>
        <dbReference type="RuleBase" id="RU000320"/>
    </source>
</evidence>
<keyword evidence="5 8" id="KW-1133">Transmembrane helix</keyword>
<feature type="transmembrane region" description="Helical" evidence="8">
    <location>
        <begin position="323"/>
        <end position="344"/>
    </location>
</feature>
<dbReference type="PRINTS" id="PR01434">
    <property type="entry name" value="NADHDHGNASE5"/>
</dbReference>
<feature type="transmembrane region" description="Helical" evidence="8">
    <location>
        <begin position="74"/>
        <end position="99"/>
    </location>
</feature>
<keyword evidence="6 8" id="KW-0472">Membrane</keyword>
<dbReference type="Proteomes" id="UP000184245">
    <property type="component" value="Unassembled WGS sequence"/>
</dbReference>
<feature type="transmembrane region" description="Helical" evidence="8">
    <location>
        <begin position="6"/>
        <end position="25"/>
    </location>
</feature>
<proteinExistence type="inferred from homology"/>
<reference evidence="10 11" key="1">
    <citation type="submission" date="2016-11" db="EMBL/GenBank/DDBJ databases">
        <authorList>
            <person name="Jaros S."/>
            <person name="Januszkiewicz K."/>
            <person name="Wedrychowicz H."/>
        </authorList>
    </citation>
    <scope>NUCLEOTIDE SEQUENCE [LARGE SCALE GENOMIC DNA]</scope>
    <source>
        <strain evidence="10 11">DSM 17459</strain>
    </source>
</reference>
<name>A0A1M5B767_9CLOT</name>
<evidence type="ECO:0000256" key="3">
    <source>
        <dbReference type="ARBA" id="ARBA00022475"/>
    </source>
</evidence>
<evidence type="ECO:0000313" key="11">
    <source>
        <dbReference type="Proteomes" id="UP000184245"/>
    </source>
</evidence>
<evidence type="ECO:0000256" key="4">
    <source>
        <dbReference type="ARBA" id="ARBA00022692"/>
    </source>
</evidence>
<accession>A0A1M5B767</accession>
<feature type="transmembrane region" description="Helical" evidence="8">
    <location>
        <begin position="210"/>
        <end position="231"/>
    </location>
</feature>
<dbReference type="STRING" id="1122155.SAMN02745158_03527"/>
<dbReference type="InterPro" id="IPR050586">
    <property type="entry name" value="CPA3_Na-H_Antiporter_D"/>
</dbReference>
<feature type="transmembrane region" description="Helical" evidence="8">
    <location>
        <begin position="167"/>
        <end position="189"/>
    </location>
</feature>
<feature type="transmembrane region" description="Helical" evidence="8">
    <location>
        <begin position="381"/>
        <end position="399"/>
    </location>
</feature>
<keyword evidence="4 7" id="KW-0812">Transmembrane</keyword>
<protein>
    <submittedName>
        <fullName evidence="10">Multicomponent Na+:H+ antiporter subunit D</fullName>
    </submittedName>
</protein>
<dbReference type="GO" id="GO:0005886">
    <property type="term" value="C:plasma membrane"/>
    <property type="evidence" value="ECO:0007669"/>
    <property type="project" value="UniProtKB-SubCell"/>
</dbReference>
<dbReference type="EMBL" id="FQVI01000024">
    <property type="protein sequence ID" value="SHF38364.1"/>
    <property type="molecule type" value="Genomic_DNA"/>
</dbReference>
<feature type="domain" description="NADH:quinone oxidoreductase/Mrp antiporter transmembrane" evidence="9">
    <location>
        <begin position="132"/>
        <end position="426"/>
    </location>
</feature>
<dbReference type="AlphaFoldDB" id="A0A1M5B767"/>
<feature type="transmembrane region" description="Helical" evidence="8">
    <location>
        <begin position="459"/>
        <end position="480"/>
    </location>
</feature>